<dbReference type="FunFam" id="1.10.287.110:FF:000175">
    <property type="entry name" value="GM22099"/>
    <property type="match status" value="1"/>
</dbReference>
<dbReference type="PANTHER" id="PTHR24078">
    <property type="entry name" value="DNAJ HOMOLOG SUBFAMILY C MEMBER"/>
    <property type="match status" value="1"/>
</dbReference>
<reference evidence="3 4" key="2">
    <citation type="submission" date="2018-11" db="EMBL/GenBank/DDBJ databases">
        <authorList>
            <consortium name="Pathogen Informatics"/>
        </authorList>
    </citation>
    <scope>NUCLEOTIDE SEQUENCE [LARGE SCALE GENOMIC DNA]</scope>
</reference>
<proteinExistence type="predicted"/>
<dbReference type="CDD" id="cd10747">
    <property type="entry name" value="DnaJ_C"/>
    <property type="match status" value="1"/>
</dbReference>
<protein>
    <submittedName>
        <fullName evidence="5">J domain-containing protein</fullName>
    </submittedName>
</protein>
<dbReference type="PROSITE" id="PS00636">
    <property type="entry name" value="DNAJ_1"/>
    <property type="match status" value="1"/>
</dbReference>
<dbReference type="EMBL" id="UYWY01019728">
    <property type="protein sequence ID" value="VDM38975.1"/>
    <property type="molecule type" value="Genomic_DNA"/>
</dbReference>
<dbReference type="InterPro" id="IPR018253">
    <property type="entry name" value="DnaJ_domain_CS"/>
</dbReference>
<dbReference type="WBParaSite" id="TCNE_0000765401-mRNA-1">
    <property type="protein sequence ID" value="TCNE_0000765401-mRNA-1"/>
    <property type="gene ID" value="TCNE_0000765401"/>
</dbReference>
<dbReference type="SMART" id="SM00271">
    <property type="entry name" value="DnaJ"/>
    <property type="match status" value="1"/>
</dbReference>
<dbReference type="InterPro" id="IPR036869">
    <property type="entry name" value="J_dom_sf"/>
</dbReference>
<dbReference type="PANTHER" id="PTHR24078:SF553">
    <property type="entry name" value="DNAJ HOMOLOG SUBFAMILY B MEMBER 5"/>
    <property type="match status" value="1"/>
</dbReference>
<evidence type="ECO:0000256" key="1">
    <source>
        <dbReference type="ARBA" id="ARBA00023186"/>
    </source>
</evidence>
<accession>A0A183UGN4</accession>
<organism evidence="4 5">
    <name type="scientific">Toxocara canis</name>
    <name type="common">Canine roundworm</name>
    <dbReference type="NCBI Taxonomy" id="6265"/>
    <lineage>
        <taxon>Eukaryota</taxon>
        <taxon>Metazoa</taxon>
        <taxon>Ecdysozoa</taxon>
        <taxon>Nematoda</taxon>
        <taxon>Chromadorea</taxon>
        <taxon>Rhabditida</taxon>
        <taxon>Spirurina</taxon>
        <taxon>Ascaridomorpha</taxon>
        <taxon>Ascaridoidea</taxon>
        <taxon>Toxocaridae</taxon>
        <taxon>Toxocara</taxon>
    </lineage>
</organism>
<dbReference type="Gene3D" id="2.60.260.20">
    <property type="entry name" value="Urease metallochaperone UreE, N-terminal domain"/>
    <property type="match status" value="2"/>
</dbReference>
<dbReference type="PROSITE" id="PS50076">
    <property type="entry name" value="DNAJ_2"/>
    <property type="match status" value="1"/>
</dbReference>
<dbReference type="FunFam" id="2.60.260.20:FF:000002">
    <property type="entry name" value="Dnaj homolog subfamily b member"/>
    <property type="match status" value="1"/>
</dbReference>
<dbReference type="SUPFAM" id="SSF46565">
    <property type="entry name" value="Chaperone J-domain"/>
    <property type="match status" value="1"/>
</dbReference>
<feature type="domain" description="J" evidence="2">
    <location>
        <begin position="4"/>
        <end position="68"/>
    </location>
</feature>
<dbReference type="GO" id="GO:0051082">
    <property type="term" value="F:unfolded protein binding"/>
    <property type="evidence" value="ECO:0007669"/>
    <property type="project" value="InterPro"/>
</dbReference>
<dbReference type="InterPro" id="IPR002939">
    <property type="entry name" value="DnaJ_C"/>
</dbReference>
<dbReference type="GO" id="GO:0005829">
    <property type="term" value="C:cytosol"/>
    <property type="evidence" value="ECO:0007669"/>
    <property type="project" value="TreeGrafter"/>
</dbReference>
<dbReference type="InterPro" id="IPR051339">
    <property type="entry name" value="DnaJ_subfamily_B"/>
</dbReference>
<reference evidence="5" key="1">
    <citation type="submission" date="2016-06" db="UniProtKB">
        <authorList>
            <consortium name="WormBaseParasite"/>
        </authorList>
    </citation>
    <scope>IDENTIFICATION</scope>
</reference>
<evidence type="ECO:0000259" key="2">
    <source>
        <dbReference type="PROSITE" id="PS50076"/>
    </source>
</evidence>
<keyword evidence="4" id="KW-1185">Reference proteome</keyword>
<evidence type="ECO:0000313" key="4">
    <source>
        <dbReference type="Proteomes" id="UP000050794"/>
    </source>
</evidence>
<dbReference type="InterPro" id="IPR008971">
    <property type="entry name" value="HSP40/DnaJ_pept-bd"/>
</dbReference>
<keyword evidence="1" id="KW-0143">Chaperone</keyword>
<dbReference type="Pfam" id="PF01556">
    <property type="entry name" value="DnaJ_C"/>
    <property type="match status" value="1"/>
</dbReference>
<gene>
    <name evidence="3" type="ORF">TCNE_LOCUS7654</name>
</gene>
<dbReference type="GO" id="GO:0051087">
    <property type="term" value="F:protein-folding chaperone binding"/>
    <property type="evidence" value="ECO:0007669"/>
    <property type="project" value="TreeGrafter"/>
</dbReference>
<dbReference type="PRINTS" id="PR00625">
    <property type="entry name" value="JDOMAIN"/>
</dbReference>
<name>A0A183UGN4_TOXCA</name>
<dbReference type="CDD" id="cd06257">
    <property type="entry name" value="DnaJ"/>
    <property type="match status" value="1"/>
</dbReference>
<evidence type="ECO:0000313" key="3">
    <source>
        <dbReference type="EMBL" id="VDM38975.1"/>
    </source>
</evidence>
<evidence type="ECO:0000313" key="5">
    <source>
        <dbReference type="WBParaSite" id="TCNE_0000765401-mRNA-1"/>
    </source>
</evidence>
<dbReference type="AlphaFoldDB" id="A0A183UGN4"/>
<dbReference type="InterPro" id="IPR001623">
    <property type="entry name" value="DnaJ_domain"/>
</dbReference>
<dbReference type="Proteomes" id="UP000050794">
    <property type="component" value="Unassembled WGS sequence"/>
</dbReference>
<dbReference type="Pfam" id="PF00226">
    <property type="entry name" value="DnaJ"/>
    <property type="match status" value="1"/>
</dbReference>
<dbReference type="SUPFAM" id="SSF49493">
    <property type="entry name" value="HSP40/DnaJ peptide-binding domain"/>
    <property type="match status" value="2"/>
</dbReference>
<sequence>MGKDYYKTLGIPRDASEDEIRKAYRRMALKYHPDKNKERGAEAKFKEVAEAYDVLSDPKKKEIYDKYGEDGLKAGADGAPDGFHYEFHGDPVHMFSQFFGDVDPFSAFFGNGASNGPHTFFPSAASDNMHSFGGMSFGMGGCSGTSHQKQDPPVHHDVSISLEDVYKGCVKKMKITKKVINPDGYTFHEEDKLLTINVVPGWKSGTKITFPKEGDQNPGRVPADIVFVIRDKPHPIFKREGSDIRYMHRISLRDALCGTVLHVPTLDGVIVPMRAAEVIKPGTTKRFSGQGLPDPKISGRRGDLIVEFNVEFPNTLEPAMKELIMRALPA</sequence>
<dbReference type="FunFam" id="2.60.260.20:FF:000006">
    <property type="entry name" value="DnaJ subfamily B member 13"/>
    <property type="match status" value="1"/>
</dbReference>
<dbReference type="Gene3D" id="1.10.287.110">
    <property type="entry name" value="DnaJ domain"/>
    <property type="match status" value="1"/>
</dbReference>
<dbReference type="GO" id="GO:0006457">
    <property type="term" value="P:protein folding"/>
    <property type="evidence" value="ECO:0007669"/>
    <property type="project" value="InterPro"/>
</dbReference>